<dbReference type="AlphaFoldDB" id="A0A8X6G1B3"/>
<evidence type="ECO:0000313" key="1">
    <source>
        <dbReference type="EMBL" id="GFQ71908.1"/>
    </source>
</evidence>
<keyword evidence="2" id="KW-1185">Reference proteome</keyword>
<evidence type="ECO:0000313" key="2">
    <source>
        <dbReference type="Proteomes" id="UP000887116"/>
    </source>
</evidence>
<name>A0A8X6G1B3_TRICU</name>
<comment type="caution">
    <text evidence="1">The sequence shown here is derived from an EMBL/GenBank/DDBJ whole genome shotgun (WGS) entry which is preliminary data.</text>
</comment>
<dbReference type="EMBL" id="BMAO01031041">
    <property type="protein sequence ID" value="GFQ71908.1"/>
    <property type="molecule type" value="Genomic_DNA"/>
</dbReference>
<proteinExistence type="predicted"/>
<accession>A0A8X6G1B3</accession>
<sequence length="103" mass="11673">MALEITKRGKPFTDGEMIIECVIAVAEEMCAPKSLTTETEFPVNFAIEVLNALKINFDTRFSDLDVIANEIKIFQNPFDPDIEILAPEILKCKLLIFSAQWHN</sequence>
<gene>
    <name evidence="1" type="primary">X975_19654</name>
    <name evidence="1" type="ORF">TNCT_653621</name>
</gene>
<dbReference type="Proteomes" id="UP000887116">
    <property type="component" value="Unassembled WGS sequence"/>
</dbReference>
<organism evidence="1 2">
    <name type="scientific">Trichonephila clavata</name>
    <name type="common">Joro spider</name>
    <name type="synonym">Nephila clavata</name>
    <dbReference type="NCBI Taxonomy" id="2740835"/>
    <lineage>
        <taxon>Eukaryota</taxon>
        <taxon>Metazoa</taxon>
        <taxon>Ecdysozoa</taxon>
        <taxon>Arthropoda</taxon>
        <taxon>Chelicerata</taxon>
        <taxon>Arachnida</taxon>
        <taxon>Araneae</taxon>
        <taxon>Araneomorphae</taxon>
        <taxon>Entelegynae</taxon>
        <taxon>Araneoidea</taxon>
        <taxon>Nephilidae</taxon>
        <taxon>Trichonephila</taxon>
    </lineage>
</organism>
<reference evidence="1" key="1">
    <citation type="submission" date="2020-07" db="EMBL/GenBank/DDBJ databases">
        <title>Multicomponent nature underlies the extraordinary mechanical properties of spider dragline silk.</title>
        <authorList>
            <person name="Kono N."/>
            <person name="Nakamura H."/>
            <person name="Mori M."/>
            <person name="Yoshida Y."/>
            <person name="Ohtoshi R."/>
            <person name="Malay A.D."/>
            <person name="Moran D.A.P."/>
            <person name="Tomita M."/>
            <person name="Numata K."/>
            <person name="Arakawa K."/>
        </authorList>
    </citation>
    <scope>NUCLEOTIDE SEQUENCE</scope>
</reference>
<protein>
    <submittedName>
        <fullName evidence="1">General transcription factor II-I repeat domain-containing protein 2</fullName>
    </submittedName>
</protein>